<dbReference type="PANTHER" id="PTHR43861">
    <property type="entry name" value="TRANS-ACONITATE 2-METHYLTRANSFERASE-RELATED"/>
    <property type="match status" value="1"/>
</dbReference>
<dbReference type="STRING" id="1391627.SAMN05216464_12121"/>
<dbReference type="EMBL" id="FNAI01000021">
    <property type="protein sequence ID" value="SDF59166.1"/>
    <property type="molecule type" value="Genomic_DNA"/>
</dbReference>
<dbReference type="Gene3D" id="3.40.50.150">
    <property type="entry name" value="Vaccinia Virus protein VP39"/>
    <property type="match status" value="1"/>
</dbReference>
<dbReference type="AlphaFoldDB" id="A0A1G7MC00"/>
<dbReference type="InterPro" id="IPR029063">
    <property type="entry name" value="SAM-dependent_MTases_sf"/>
</dbReference>
<dbReference type="RefSeq" id="WP_240315367.1">
    <property type="nucleotide sequence ID" value="NZ_FNAI01000021.1"/>
</dbReference>
<dbReference type="GO" id="GO:0008757">
    <property type="term" value="F:S-adenosylmethionine-dependent methyltransferase activity"/>
    <property type="evidence" value="ECO:0007669"/>
    <property type="project" value="InterPro"/>
</dbReference>
<gene>
    <name evidence="2" type="ORF">SAMN05216464_12121</name>
</gene>
<protein>
    <submittedName>
        <fullName evidence="2">Trans-aconitate 2-methyltransferase</fullName>
    </submittedName>
</protein>
<dbReference type="Proteomes" id="UP000199072">
    <property type="component" value="Unassembled WGS sequence"/>
</dbReference>
<feature type="domain" description="Methyltransferase type 11" evidence="1">
    <location>
        <begin position="65"/>
        <end position="156"/>
    </location>
</feature>
<dbReference type="CDD" id="cd02440">
    <property type="entry name" value="AdoMet_MTases"/>
    <property type="match status" value="1"/>
</dbReference>
<accession>A0A1G7MC00</accession>
<organism evidence="2 3">
    <name type="scientific">Mucilaginibacter pineti</name>
    <dbReference type="NCBI Taxonomy" id="1391627"/>
    <lineage>
        <taxon>Bacteria</taxon>
        <taxon>Pseudomonadati</taxon>
        <taxon>Bacteroidota</taxon>
        <taxon>Sphingobacteriia</taxon>
        <taxon>Sphingobacteriales</taxon>
        <taxon>Sphingobacteriaceae</taxon>
        <taxon>Mucilaginibacter</taxon>
    </lineage>
</organism>
<dbReference type="Pfam" id="PF08241">
    <property type="entry name" value="Methyltransf_11"/>
    <property type="match status" value="1"/>
</dbReference>
<name>A0A1G7MC00_9SPHI</name>
<reference evidence="2 3" key="1">
    <citation type="submission" date="2016-10" db="EMBL/GenBank/DDBJ databases">
        <authorList>
            <person name="de Groot N.N."/>
        </authorList>
    </citation>
    <scope>NUCLEOTIDE SEQUENCE [LARGE SCALE GENOMIC DNA]</scope>
    <source>
        <strain evidence="2 3">47C3B</strain>
    </source>
</reference>
<keyword evidence="3" id="KW-1185">Reference proteome</keyword>
<dbReference type="SUPFAM" id="SSF53335">
    <property type="entry name" value="S-adenosyl-L-methionine-dependent methyltransferases"/>
    <property type="match status" value="1"/>
</dbReference>
<proteinExistence type="predicted"/>
<dbReference type="InterPro" id="IPR013216">
    <property type="entry name" value="Methyltransf_11"/>
</dbReference>
<dbReference type="PANTHER" id="PTHR43861:SF1">
    <property type="entry name" value="TRANS-ACONITATE 2-METHYLTRANSFERASE"/>
    <property type="match status" value="1"/>
</dbReference>
<keyword evidence="2" id="KW-0489">Methyltransferase</keyword>
<dbReference type="GO" id="GO:0032259">
    <property type="term" value="P:methylation"/>
    <property type="evidence" value="ECO:0007669"/>
    <property type="project" value="UniProtKB-KW"/>
</dbReference>
<evidence type="ECO:0000259" key="1">
    <source>
        <dbReference type="Pfam" id="PF08241"/>
    </source>
</evidence>
<keyword evidence="2" id="KW-0808">Transferase</keyword>
<sequence>MTKSRRKKVKGERLKVNTNDLMTNDIMTENMKWNADLYDQKHAFVFQYGEDVLQLLDAKPGEYILDLGCGTGHLTQQIQSKGAKVRGTDLSPDMIAQAKALYPDIDFAVEDASDFFTNDDNKYDAVFSNAALHWVKFQNGMMRSVYNSLKHGGRFVAEMGGKGNVARLIEAIQLVLQNHGYQVQADNKVWFFPSTGEYAKMLEEHGFRVTYTAHYDRKTPLQDGDQGVAKWVTMFGAQYLEGIPDDEKQQILTEITQKLEPYYNENGQWYADYKRLRFVAVKE</sequence>
<evidence type="ECO:0000313" key="3">
    <source>
        <dbReference type="Proteomes" id="UP000199072"/>
    </source>
</evidence>
<evidence type="ECO:0000313" key="2">
    <source>
        <dbReference type="EMBL" id="SDF59166.1"/>
    </source>
</evidence>